<dbReference type="EMBL" id="BK015227">
    <property type="protein sequence ID" value="DAD96982.1"/>
    <property type="molecule type" value="Genomic_DNA"/>
</dbReference>
<sequence>MSIIDDLIYDRTAPGRYDWRDYNRVTEAMEYLVEALAGYGYTVPYVPIEVHPGAPASYTVNNMLDFNTWANNGGGYWGRWQQPGSYGVGWTSSTHPPAGKRSFIFSGPLATGQVEILYPLRAQSSGVVNPIVTPSHKYYFSVMLMQPTKDGSFDCYWPIAEPPVMSGATISNLNTWEKKSVIVDRSSFSSGASEIRFDYNQPTGANRLYVSNTILVDLTETFGAGEEPEQAWCDEYFTFNDTASENAADTATIVIEAPGPYRWRREDIPTLAQLTQYLANVQAVRQTLSVAGDLPQTMRFLTWQGANEIERVLSEVEHRIRIMIQTFVPCGTATCGGDYL</sequence>
<protein>
    <submittedName>
        <fullName evidence="1">Uncharacterized protein</fullName>
    </submittedName>
</protein>
<evidence type="ECO:0000313" key="1">
    <source>
        <dbReference type="EMBL" id="DAD96982.1"/>
    </source>
</evidence>
<reference evidence="1" key="1">
    <citation type="journal article" date="2021" name="Proc. Natl. Acad. Sci. U.S.A.">
        <title>A Catalog of Tens of Thousands of Viruses from Human Metagenomes Reveals Hidden Associations with Chronic Diseases.</title>
        <authorList>
            <person name="Tisza M.J."/>
            <person name="Buck C.B."/>
        </authorList>
    </citation>
    <scope>NUCLEOTIDE SEQUENCE</scope>
    <source>
        <strain evidence="1">Ctr0w28</strain>
    </source>
</reference>
<accession>A0A8S5NQG6</accession>
<name>A0A8S5NQG6_9CAUD</name>
<organism evidence="1">
    <name type="scientific">Myoviridae sp. ctr0w28</name>
    <dbReference type="NCBI Taxonomy" id="2826703"/>
    <lineage>
        <taxon>Viruses</taxon>
        <taxon>Duplodnaviria</taxon>
        <taxon>Heunggongvirae</taxon>
        <taxon>Uroviricota</taxon>
        <taxon>Caudoviricetes</taxon>
    </lineage>
</organism>
<proteinExistence type="predicted"/>